<dbReference type="Proteomes" id="UP001165283">
    <property type="component" value="Unassembled WGS sequence"/>
</dbReference>
<dbReference type="InterPro" id="IPR005467">
    <property type="entry name" value="His_kinase_dom"/>
</dbReference>
<evidence type="ECO:0000313" key="18">
    <source>
        <dbReference type="EMBL" id="MCO1657055.1"/>
    </source>
</evidence>
<evidence type="ECO:0000256" key="12">
    <source>
        <dbReference type="ARBA" id="ARBA00023012"/>
    </source>
</evidence>
<keyword evidence="16" id="KW-1133">Transmembrane helix</keyword>
<comment type="catalytic activity">
    <reaction evidence="1">
        <text>ATP + protein L-histidine = ADP + protein N-phospho-L-histidine.</text>
        <dbReference type="EC" id="2.7.13.3"/>
    </reaction>
</comment>
<dbReference type="SUPFAM" id="SSF55874">
    <property type="entry name" value="ATPase domain of HSP90 chaperone/DNA topoisomerase II/histidine kinase"/>
    <property type="match status" value="1"/>
</dbReference>
<evidence type="ECO:0000259" key="17">
    <source>
        <dbReference type="PROSITE" id="PS50109"/>
    </source>
</evidence>
<dbReference type="InterPro" id="IPR011712">
    <property type="entry name" value="Sig_transdc_His_kin_sub3_dim/P"/>
</dbReference>
<evidence type="ECO:0000256" key="3">
    <source>
        <dbReference type="ARBA" id="ARBA00004496"/>
    </source>
</evidence>
<evidence type="ECO:0000256" key="6">
    <source>
        <dbReference type="ARBA" id="ARBA00022485"/>
    </source>
</evidence>
<comment type="subcellular location">
    <subcellularLocation>
        <location evidence="3">Cytoplasm</location>
    </subcellularLocation>
</comment>
<evidence type="ECO:0000256" key="9">
    <source>
        <dbReference type="ARBA" id="ARBA00022723"/>
    </source>
</evidence>
<dbReference type="Pfam" id="PF02518">
    <property type="entry name" value="HATPase_c"/>
    <property type="match status" value="1"/>
</dbReference>
<dbReference type="InterPro" id="IPR050482">
    <property type="entry name" value="Sensor_HK_TwoCompSys"/>
</dbReference>
<keyword evidence="16" id="KW-0812">Transmembrane</keyword>
<feature type="transmembrane region" description="Helical" evidence="16">
    <location>
        <begin position="20"/>
        <end position="39"/>
    </location>
</feature>
<evidence type="ECO:0000256" key="7">
    <source>
        <dbReference type="ARBA" id="ARBA00022490"/>
    </source>
</evidence>
<sequence>MAPRPDGGGTRAALARHLALTVLVVAVVCGLVALGVVRAARQEAYRSAERVARQVAAAVVVPLSRFDFGRPVDPVRPELTRELAPLLGSGMVRRVEVWTERAGQAVVLAAPADAEHRFEAPPAAALLEVCLGFRDAGGNPARLEVHVPVDEAGTVWRTAAEVLVPLLGGLVLLAVGTLPLTVRLARRAQRERAEQQAVRRYGLAAAEHSRHELARHLHDGVIPQLAGASLLIEAARGSGLPAGAPSSVALLDHVRDVLAGELRRLRALLDGLLPPTPLDGDLATALTGLAAELRAQVAGEAPGITVDVCLDHELGDDLAVLLHRVAGELVRNALRHAAAEQVRVRVTSSADGTAELVVADDGRGIPADRPAGDGHIGLVLVRRVVRDHGGRLHIRSAPGVGTTVSVSVPGDDRPWQRSGERT</sequence>
<dbReference type="Gene3D" id="1.20.5.1930">
    <property type="match status" value="1"/>
</dbReference>
<evidence type="ECO:0000256" key="11">
    <source>
        <dbReference type="ARBA" id="ARBA00023004"/>
    </source>
</evidence>
<feature type="transmembrane region" description="Helical" evidence="16">
    <location>
        <begin position="162"/>
        <end position="182"/>
    </location>
</feature>
<evidence type="ECO:0000256" key="1">
    <source>
        <dbReference type="ARBA" id="ARBA00000085"/>
    </source>
</evidence>
<keyword evidence="19" id="KW-1185">Reference proteome</keyword>
<dbReference type="PROSITE" id="PS50109">
    <property type="entry name" value="HIS_KIN"/>
    <property type="match status" value="1"/>
</dbReference>
<evidence type="ECO:0000256" key="14">
    <source>
        <dbReference type="ARBA" id="ARBA00024827"/>
    </source>
</evidence>
<dbReference type="InterPro" id="IPR004358">
    <property type="entry name" value="Sig_transdc_His_kin-like_C"/>
</dbReference>
<comment type="cofactor">
    <cofactor evidence="2">
        <name>[4Fe-4S] cluster</name>
        <dbReference type="ChEBI" id="CHEBI:49883"/>
    </cofactor>
</comment>
<evidence type="ECO:0000256" key="4">
    <source>
        <dbReference type="ARBA" id="ARBA00012438"/>
    </source>
</evidence>
<evidence type="ECO:0000256" key="15">
    <source>
        <dbReference type="ARBA" id="ARBA00030800"/>
    </source>
</evidence>
<keyword evidence="8" id="KW-0808">Transferase</keyword>
<gene>
    <name evidence="18" type="ORF">KDL28_18500</name>
</gene>
<comment type="function">
    <text evidence="14">Member of the two-component regulatory system NreB/NreC involved in the control of dissimilatory nitrate/nitrite reduction in response to oxygen. NreB functions as a direct oxygen sensor histidine kinase which is autophosphorylated, in the absence of oxygen, probably at the conserved histidine residue, and transfers its phosphate group probably to a conserved aspartate residue of NreC. NreB/NreC activates the expression of the nitrate (narGHJI) and nitrite (nir) reductase operons, as well as the putative nitrate transporter gene narT.</text>
</comment>
<keyword evidence="7" id="KW-0963">Cytoplasm</keyword>
<name>A0ABT1A222_9PSEU</name>
<keyword evidence="9" id="KW-0479">Metal-binding</keyword>
<dbReference type="EC" id="2.7.13.3" evidence="4"/>
<protein>
    <recommendedName>
        <fullName evidence="5">Oxygen sensor histidine kinase NreB</fullName>
        <ecNumber evidence="4">2.7.13.3</ecNumber>
    </recommendedName>
    <alternativeName>
        <fullName evidence="15">Nitrogen regulation protein B</fullName>
    </alternativeName>
</protein>
<keyword evidence="10" id="KW-0418">Kinase</keyword>
<evidence type="ECO:0000256" key="16">
    <source>
        <dbReference type="SAM" id="Phobius"/>
    </source>
</evidence>
<keyword evidence="13" id="KW-0411">Iron-sulfur</keyword>
<evidence type="ECO:0000256" key="13">
    <source>
        <dbReference type="ARBA" id="ARBA00023014"/>
    </source>
</evidence>
<dbReference type="InterPro" id="IPR003594">
    <property type="entry name" value="HATPase_dom"/>
</dbReference>
<organism evidence="18 19">
    <name type="scientific">Pseudonocardia humida</name>
    <dbReference type="NCBI Taxonomy" id="2800819"/>
    <lineage>
        <taxon>Bacteria</taxon>
        <taxon>Bacillati</taxon>
        <taxon>Actinomycetota</taxon>
        <taxon>Actinomycetes</taxon>
        <taxon>Pseudonocardiales</taxon>
        <taxon>Pseudonocardiaceae</taxon>
        <taxon>Pseudonocardia</taxon>
    </lineage>
</organism>
<evidence type="ECO:0000256" key="10">
    <source>
        <dbReference type="ARBA" id="ARBA00022777"/>
    </source>
</evidence>
<evidence type="ECO:0000256" key="8">
    <source>
        <dbReference type="ARBA" id="ARBA00022679"/>
    </source>
</evidence>
<evidence type="ECO:0000313" key="19">
    <source>
        <dbReference type="Proteomes" id="UP001165283"/>
    </source>
</evidence>
<dbReference type="PANTHER" id="PTHR24421">
    <property type="entry name" value="NITRATE/NITRITE SENSOR PROTEIN NARX-RELATED"/>
    <property type="match status" value="1"/>
</dbReference>
<comment type="caution">
    <text evidence="18">The sequence shown here is derived from an EMBL/GenBank/DDBJ whole genome shotgun (WGS) entry which is preliminary data.</text>
</comment>
<feature type="domain" description="Histidine kinase" evidence="17">
    <location>
        <begin position="322"/>
        <end position="412"/>
    </location>
</feature>
<dbReference type="InterPro" id="IPR036890">
    <property type="entry name" value="HATPase_C_sf"/>
</dbReference>
<dbReference type="SMART" id="SM00387">
    <property type="entry name" value="HATPase_c"/>
    <property type="match status" value="1"/>
</dbReference>
<dbReference type="Pfam" id="PF07730">
    <property type="entry name" value="HisKA_3"/>
    <property type="match status" value="1"/>
</dbReference>
<dbReference type="PRINTS" id="PR00344">
    <property type="entry name" value="BCTRLSENSOR"/>
</dbReference>
<keyword evidence="12" id="KW-0902">Two-component regulatory system</keyword>
<dbReference type="Gene3D" id="3.30.565.10">
    <property type="entry name" value="Histidine kinase-like ATPase, C-terminal domain"/>
    <property type="match status" value="1"/>
</dbReference>
<reference evidence="18" key="1">
    <citation type="submission" date="2021-04" db="EMBL/GenBank/DDBJ databases">
        <title>Pseudonocardia sp. nov., isolated from sandy soil of mangrove forest.</title>
        <authorList>
            <person name="Zan Z."/>
            <person name="Huang R."/>
            <person name="Liu W."/>
        </authorList>
    </citation>
    <scope>NUCLEOTIDE SEQUENCE</scope>
    <source>
        <strain evidence="18">S2-4</strain>
    </source>
</reference>
<evidence type="ECO:0000256" key="2">
    <source>
        <dbReference type="ARBA" id="ARBA00001966"/>
    </source>
</evidence>
<dbReference type="EMBL" id="JAGSOV010000039">
    <property type="protein sequence ID" value="MCO1657055.1"/>
    <property type="molecule type" value="Genomic_DNA"/>
</dbReference>
<dbReference type="CDD" id="cd16917">
    <property type="entry name" value="HATPase_UhpB-NarQ-NarX-like"/>
    <property type="match status" value="1"/>
</dbReference>
<evidence type="ECO:0000256" key="5">
    <source>
        <dbReference type="ARBA" id="ARBA00017322"/>
    </source>
</evidence>
<proteinExistence type="predicted"/>
<keyword evidence="16" id="KW-0472">Membrane</keyword>
<keyword evidence="6" id="KW-0004">4Fe-4S</keyword>
<dbReference type="RefSeq" id="WP_252440374.1">
    <property type="nucleotide sequence ID" value="NZ_JAGSOV010000039.1"/>
</dbReference>
<accession>A0ABT1A222</accession>
<keyword evidence="11" id="KW-0408">Iron</keyword>